<dbReference type="GO" id="GO:0006508">
    <property type="term" value="P:proteolysis"/>
    <property type="evidence" value="ECO:0007669"/>
    <property type="project" value="UniProtKB-KW"/>
</dbReference>
<keyword evidence="8" id="KW-0378">Hydrolase</keyword>
<dbReference type="Proteomes" id="UP000070675">
    <property type="component" value="Unassembled WGS sequence"/>
</dbReference>
<evidence type="ECO:0000259" key="14">
    <source>
        <dbReference type="Pfam" id="PF02163"/>
    </source>
</evidence>
<name>A0A133XS61_9ACTN</name>
<feature type="transmembrane region" description="Helical" evidence="13">
    <location>
        <begin position="106"/>
        <end position="131"/>
    </location>
</feature>
<keyword evidence="5" id="KW-0645">Protease</keyword>
<dbReference type="AlphaFoldDB" id="A0A133XS61"/>
<comment type="caution">
    <text evidence="15">The sequence shown here is derived from an EMBL/GenBank/DDBJ whole genome shotgun (WGS) entry which is preliminary data.</text>
</comment>
<organism evidence="15 16">
    <name type="scientific">Atopobium deltae</name>
    <dbReference type="NCBI Taxonomy" id="1393034"/>
    <lineage>
        <taxon>Bacteria</taxon>
        <taxon>Bacillati</taxon>
        <taxon>Actinomycetota</taxon>
        <taxon>Coriobacteriia</taxon>
        <taxon>Coriobacteriales</taxon>
        <taxon>Atopobiaceae</taxon>
        <taxon>Atopobium</taxon>
    </lineage>
</organism>
<evidence type="ECO:0000256" key="2">
    <source>
        <dbReference type="ARBA" id="ARBA00004651"/>
    </source>
</evidence>
<evidence type="ECO:0000256" key="5">
    <source>
        <dbReference type="ARBA" id="ARBA00022670"/>
    </source>
</evidence>
<accession>A0A133XS61</accession>
<reference evidence="16" key="1">
    <citation type="submission" date="2016-01" db="EMBL/GenBank/DDBJ databases">
        <authorList>
            <person name="Mitreva M."/>
            <person name="Pepin K.H."/>
            <person name="Mihindukulasuriya K.A."/>
            <person name="Fulton R."/>
            <person name="Fronick C."/>
            <person name="O'Laughlin M."/>
            <person name="Miner T."/>
            <person name="Herter B."/>
            <person name="Rosa B.A."/>
            <person name="Cordes M."/>
            <person name="Tomlinson C."/>
            <person name="Wollam A."/>
            <person name="Palsikar V.B."/>
            <person name="Mardis E.R."/>
            <person name="Wilson R.K."/>
        </authorList>
    </citation>
    <scope>NUCLEOTIDE SEQUENCE [LARGE SCALE GENOMIC DNA]</scope>
    <source>
        <strain evidence="16">DNF00019</strain>
    </source>
</reference>
<keyword evidence="12 13" id="KW-0472">Membrane</keyword>
<keyword evidence="9" id="KW-0862">Zinc</keyword>
<dbReference type="Pfam" id="PF02163">
    <property type="entry name" value="Peptidase_M50"/>
    <property type="match status" value="2"/>
</dbReference>
<feature type="transmembrane region" description="Helical" evidence="13">
    <location>
        <begin position="66"/>
        <end position="86"/>
    </location>
</feature>
<dbReference type="InterPro" id="IPR008915">
    <property type="entry name" value="Peptidase_M50"/>
</dbReference>
<keyword evidence="10 13" id="KW-1133">Transmembrane helix</keyword>
<dbReference type="InterPro" id="IPR052348">
    <property type="entry name" value="Metallopeptidase_M50B"/>
</dbReference>
<evidence type="ECO:0000313" key="16">
    <source>
        <dbReference type="Proteomes" id="UP000070675"/>
    </source>
</evidence>
<keyword evidence="11" id="KW-0482">Metalloprotease</keyword>
<dbReference type="PATRIC" id="fig|1393034.3.peg.964"/>
<dbReference type="CDD" id="cd06158">
    <property type="entry name" value="S2P-M50_like_1"/>
    <property type="match status" value="1"/>
</dbReference>
<keyword evidence="16" id="KW-1185">Reference proteome</keyword>
<sequence>MELSMSFEALTTLLQKPFDLLIHIVAFLVALVLHELSHAVIARACGDPTAQQAGRITLNPLVHLDPFGSVILPLLSMMLGGGMIAYAKPVPYNPANLKQRTRDEVLVALAGPLSNLLQALVGALLLGLVLGSVSIDFVQSAPWMAYVFKFLTLYIMINISLMFFNLLPIPPLDGSAIIFPLLSKSAQQRYYQIQAQALPILLVLLYILPQLTHVDILGMYIGQAGGALFDMLYNFASFIQALFVRPLL</sequence>
<dbReference type="PANTHER" id="PTHR35864">
    <property type="entry name" value="ZINC METALLOPROTEASE MJ0611-RELATED"/>
    <property type="match status" value="1"/>
</dbReference>
<feature type="transmembrane region" description="Helical" evidence="13">
    <location>
        <begin position="190"/>
        <end position="208"/>
    </location>
</feature>
<dbReference type="GO" id="GO:0008237">
    <property type="term" value="F:metallopeptidase activity"/>
    <property type="evidence" value="ECO:0007669"/>
    <property type="project" value="UniProtKB-KW"/>
</dbReference>
<evidence type="ECO:0000256" key="6">
    <source>
        <dbReference type="ARBA" id="ARBA00022692"/>
    </source>
</evidence>
<dbReference type="STRING" id="1393034.HMPREF3192_00999"/>
<evidence type="ECO:0000256" key="7">
    <source>
        <dbReference type="ARBA" id="ARBA00022723"/>
    </source>
</evidence>
<feature type="domain" description="Peptidase M50" evidence="14">
    <location>
        <begin position="24"/>
        <end position="129"/>
    </location>
</feature>
<comment type="similarity">
    <text evidence="3">Belongs to the peptidase M50B family.</text>
</comment>
<evidence type="ECO:0000256" key="4">
    <source>
        <dbReference type="ARBA" id="ARBA00022475"/>
    </source>
</evidence>
<evidence type="ECO:0000256" key="13">
    <source>
        <dbReference type="SAM" id="Phobius"/>
    </source>
</evidence>
<evidence type="ECO:0000313" key="15">
    <source>
        <dbReference type="EMBL" id="KXB33771.1"/>
    </source>
</evidence>
<evidence type="ECO:0000256" key="12">
    <source>
        <dbReference type="ARBA" id="ARBA00023136"/>
    </source>
</evidence>
<keyword evidence="6 13" id="KW-0812">Transmembrane</keyword>
<feature type="transmembrane region" description="Helical" evidence="13">
    <location>
        <begin position="143"/>
        <end position="169"/>
    </location>
</feature>
<comment type="subcellular location">
    <subcellularLocation>
        <location evidence="2">Cell membrane</location>
        <topology evidence="2">Multi-pass membrane protein</topology>
    </subcellularLocation>
</comment>
<dbReference type="PANTHER" id="PTHR35864:SF1">
    <property type="entry name" value="ZINC METALLOPROTEASE YWHC-RELATED"/>
    <property type="match status" value="1"/>
</dbReference>
<evidence type="ECO:0000256" key="1">
    <source>
        <dbReference type="ARBA" id="ARBA00001947"/>
    </source>
</evidence>
<evidence type="ECO:0000256" key="8">
    <source>
        <dbReference type="ARBA" id="ARBA00022801"/>
    </source>
</evidence>
<keyword evidence="7" id="KW-0479">Metal-binding</keyword>
<keyword evidence="4" id="KW-1003">Cell membrane</keyword>
<evidence type="ECO:0000256" key="11">
    <source>
        <dbReference type="ARBA" id="ARBA00023049"/>
    </source>
</evidence>
<dbReference type="GO" id="GO:0005886">
    <property type="term" value="C:plasma membrane"/>
    <property type="evidence" value="ECO:0007669"/>
    <property type="project" value="UniProtKB-SubCell"/>
</dbReference>
<proteinExistence type="inferred from homology"/>
<evidence type="ECO:0000256" key="10">
    <source>
        <dbReference type="ARBA" id="ARBA00022989"/>
    </source>
</evidence>
<comment type="cofactor">
    <cofactor evidence="1">
        <name>Zn(2+)</name>
        <dbReference type="ChEBI" id="CHEBI:29105"/>
    </cofactor>
</comment>
<dbReference type="EMBL" id="LSCR01000029">
    <property type="protein sequence ID" value="KXB33771.1"/>
    <property type="molecule type" value="Genomic_DNA"/>
</dbReference>
<dbReference type="GO" id="GO:0046872">
    <property type="term" value="F:metal ion binding"/>
    <property type="evidence" value="ECO:0007669"/>
    <property type="project" value="UniProtKB-KW"/>
</dbReference>
<gene>
    <name evidence="15" type="ORF">HMPREF3192_00999</name>
</gene>
<evidence type="ECO:0000256" key="9">
    <source>
        <dbReference type="ARBA" id="ARBA00022833"/>
    </source>
</evidence>
<dbReference type="InterPro" id="IPR044537">
    <property type="entry name" value="Rip2-like"/>
</dbReference>
<evidence type="ECO:0000256" key="3">
    <source>
        <dbReference type="ARBA" id="ARBA00007931"/>
    </source>
</evidence>
<protein>
    <submittedName>
        <fullName evidence="15">Peptidase, M50 family</fullName>
    </submittedName>
</protein>
<feature type="domain" description="Peptidase M50" evidence="14">
    <location>
        <begin position="135"/>
        <end position="204"/>
    </location>
</feature>
<feature type="transmembrane region" description="Helical" evidence="13">
    <location>
        <begin position="220"/>
        <end position="244"/>
    </location>
</feature>